<organism evidence="1">
    <name type="scientific">Archaeoglobus fulgidus</name>
    <dbReference type="NCBI Taxonomy" id="2234"/>
    <lineage>
        <taxon>Archaea</taxon>
        <taxon>Methanobacteriati</taxon>
        <taxon>Methanobacteriota</taxon>
        <taxon>Archaeoglobi</taxon>
        <taxon>Archaeoglobales</taxon>
        <taxon>Archaeoglobaceae</taxon>
        <taxon>Archaeoglobus</taxon>
    </lineage>
</organism>
<dbReference type="EMBL" id="DSLA01000056">
    <property type="protein sequence ID" value="HEH35209.1"/>
    <property type="molecule type" value="Genomic_DNA"/>
</dbReference>
<dbReference type="InterPro" id="IPR010581">
    <property type="entry name" value="DUF1152"/>
</dbReference>
<sequence length="306" mass="33439">MELLNILKNCEKKKALVFGIGGGGDIVSTVPISNFLKFFDFRVIHGGVIWDRLIVDPKPGPRSADELVNAEKIAKTLAFISEDTRTVDGVKPNLARAAKFFGKVLGLDITKGVRQLYEDLRDFAEFEGIDLIIGVDAGGDAIAVGYESGVRSPLADAISVAVLSLLDGIVAISGFGSDGELKIEELLMNISELYKNNGFLGCTSLSKADCEEMLKLCGEVVTEASMIPLLSYRGDFGLKKIRKGRTVLITPLSAIIFYFKARAVLELNECARLVINAGNIEEANEILNKNGIMTELDYERMLRRDR</sequence>
<accession>A0A7J2THI2</accession>
<evidence type="ECO:0000313" key="1">
    <source>
        <dbReference type="EMBL" id="HEH35209.1"/>
    </source>
</evidence>
<dbReference type="Pfam" id="PF06626">
    <property type="entry name" value="DUF1152"/>
    <property type="match status" value="1"/>
</dbReference>
<reference evidence="1" key="1">
    <citation type="journal article" date="2020" name="mSystems">
        <title>Genome- and Community-Level Interaction Insights into Carbon Utilization and Element Cycling Functions of Hydrothermarchaeota in Hydrothermal Sediment.</title>
        <authorList>
            <person name="Zhou Z."/>
            <person name="Liu Y."/>
            <person name="Xu W."/>
            <person name="Pan J."/>
            <person name="Luo Z.H."/>
            <person name="Li M."/>
        </authorList>
    </citation>
    <scope>NUCLEOTIDE SEQUENCE [LARGE SCALE GENOMIC DNA]</scope>
    <source>
        <strain evidence="1">SpSt-26</strain>
    </source>
</reference>
<protein>
    <submittedName>
        <fullName evidence="1">DUF1152 domain-containing protein</fullName>
    </submittedName>
</protein>
<gene>
    <name evidence="1" type="ORF">ENP88_03460</name>
</gene>
<proteinExistence type="predicted"/>
<dbReference type="AlphaFoldDB" id="A0A7J2THI2"/>
<comment type="caution">
    <text evidence="1">The sequence shown here is derived from an EMBL/GenBank/DDBJ whole genome shotgun (WGS) entry which is preliminary data.</text>
</comment>
<name>A0A7J2THI2_ARCFL</name>